<dbReference type="GO" id="GO:0030170">
    <property type="term" value="F:pyridoxal phosphate binding"/>
    <property type="evidence" value="ECO:0007669"/>
    <property type="project" value="InterPro"/>
</dbReference>
<dbReference type="EMBL" id="AP014800">
    <property type="protein sequence ID" value="BAQ70609.1"/>
    <property type="molecule type" value="Genomic_DNA"/>
</dbReference>
<feature type="domain" description="MOSC" evidence="1">
    <location>
        <begin position="107"/>
        <end position="248"/>
    </location>
</feature>
<dbReference type="Pfam" id="PF03476">
    <property type="entry name" value="MOSC_N"/>
    <property type="match status" value="1"/>
</dbReference>
<dbReference type="GO" id="GO:0003824">
    <property type="term" value="F:catalytic activity"/>
    <property type="evidence" value="ECO:0007669"/>
    <property type="project" value="InterPro"/>
</dbReference>
<dbReference type="InterPro" id="IPR005303">
    <property type="entry name" value="MOCOS_middle"/>
</dbReference>
<proteinExistence type="predicted"/>
<evidence type="ECO:0000313" key="3">
    <source>
        <dbReference type="Proteomes" id="UP000064912"/>
    </source>
</evidence>
<dbReference type="PROSITE" id="PS51340">
    <property type="entry name" value="MOSC"/>
    <property type="match status" value="1"/>
</dbReference>
<dbReference type="KEGG" id="rsu:NHU_03476"/>
<dbReference type="PATRIC" id="fig|35806.4.peg.3570"/>
<evidence type="ECO:0000259" key="1">
    <source>
        <dbReference type="PROSITE" id="PS51340"/>
    </source>
</evidence>
<name>A0A0D6B791_RHOSU</name>
<reference evidence="2 3" key="1">
    <citation type="submission" date="2015-02" db="EMBL/GenBank/DDBJ databases">
        <title>Genome sequene of Rhodovulum sulfidophilum DSM 2351.</title>
        <authorList>
            <person name="Nagao N."/>
        </authorList>
    </citation>
    <scope>NUCLEOTIDE SEQUENCE [LARGE SCALE GENOMIC DNA]</scope>
    <source>
        <strain evidence="2 3">DSM 2351</strain>
    </source>
</reference>
<accession>A0A0D6B791</accession>
<protein>
    <submittedName>
        <fullName evidence="2">Mosc domain protein</fullName>
    </submittedName>
</protein>
<dbReference type="SUPFAM" id="SSF50800">
    <property type="entry name" value="PK beta-barrel domain-like"/>
    <property type="match status" value="1"/>
</dbReference>
<dbReference type="GO" id="GO:0030151">
    <property type="term" value="F:molybdenum ion binding"/>
    <property type="evidence" value="ECO:0007669"/>
    <property type="project" value="InterPro"/>
</dbReference>
<dbReference type="Proteomes" id="UP000064912">
    <property type="component" value="Chromosome"/>
</dbReference>
<dbReference type="Pfam" id="PF03473">
    <property type="entry name" value="MOSC"/>
    <property type="match status" value="1"/>
</dbReference>
<organism evidence="2 3">
    <name type="scientific">Rhodovulum sulfidophilum</name>
    <name type="common">Rhodobacter sulfidophilus</name>
    <dbReference type="NCBI Taxonomy" id="35806"/>
    <lineage>
        <taxon>Bacteria</taxon>
        <taxon>Pseudomonadati</taxon>
        <taxon>Pseudomonadota</taxon>
        <taxon>Alphaproteobacteria</taxon>
        <taxon>Rhodobacterales</taxon>
        <taxon>Paracoccaceae</taxon>
        <taxon>Rhodovulum</taxon>
    </lineage>
</organism>
<gene>
    <name evidence="2" type="ORF">NHU_03476</name>
</gene>
<evidence type="ECO:0000313" key="2">
    <source>
        <dbReference type="EMBL" id="BAQ70609.1"/>
    </source>
</evidence>
<dbReference type="InterPro" id="IPR005302">
    <property type="entry name" value="MoCF_Sase_C"/>
</dbReference>
<dbReference type="AlphaFoldDB" id="A0A0D6B791"/>
<dbReference type="eggNOG" id="COG3217">
    <property type="taxonomic scope" value="Bacteria"/>
</dbReference>
<sequence length="248" mass="26546">MTARLARIYRHPIKGHGAEALEAVDLQAGRTLPWDRTWAVAHEASRADGTGWAPCANFSRGAKAPQLMAIAARLDEAAGQVTLTHPDRPELSFSPDSEAAALIDWVAPLMPADRAASTRIVRAPGRGMTDSAFPSVSLIGLASLEALSGQIGQALSPLRFRGNFWIEGLAPFAEFDWVGQKLRLGRAVIEVRERITRCMATAANPETGERDADTLGALQAGWGHKQFGVYAEVIEGGRVALGDALETL</sequence>
<dbReference type="InterPro" id="IPR011037">
    <property type="entry name" value="Pyrv_Knase-like_insert_dom_sf"/>
</dbReference>
<dbReference type="Gene3D" id="2.40.33.20">
    <property type="entry name" value="PK beta-barrel domain-like"/>
    <property type="match status" value="1"/>
</dbReference>